<evidence type="ECO:0000313" key="1">
    <source>
        <dbReference type="Ensembl" id="ENSHHUP00000000859.1"/>
    </source>
</evidence>
<reference evidence="1" key="2">
    <citation type="submission" date="2025-08" db="UniProtKB">
        <authorList>
            <consortium name="Ensembl"/>
        </authorList>
    </citation>
    <scope>IDENTIFICATION</scope>
</reference>
<dbReference type="Proteomes" id="UP000314982">
    <property type="component" value="Unassembled WGS sequence"/>
</dbReference>
<reference evidence="2" key="1">
    <citation type="submission" date="2018-06" db="EMBL/GenBank/DDBJ databases">
        <title>Genome assembly of Danube salmon.</title>
        <authorList>
            <person name="Macqueen D.J."/>
            <person name="Gundappa M.K."/>
        </authorList>
    </citation>
    <scope>NUCLEOTIDE SEQUENCE [LARGE SCALE GENOMIC DNA]</scope>
</reference>
<dbReference type="SUPFAM" id="SSF56235">
    <property type="entry name" value="N-terminal nucleophile aminohydrolases (Ntn hydrolases)"/>
    <property type="match status" value="1"/>
</dbReference>
<protein>
    <recommendedName>
        <fullName evidence="3">Gamma-glutamyltransferase 5a</fullName>
    </recommendedName>
</protein>
<dbReference type="InterPro" id="IPR052896">
    <property type="entry name" value="GGT-like_enzyme"/>
</dbReference>
<evidence type="ECO:0008006" key="3">
    <source>
        <dbReference type="Google" id="ProtNLM"/>
    </source>
</evidence>
<organism evidence="1 2">
    <name type="scientific">Hucho hucho</name>
    <name type="common">huchen</name>
    <dbReference type="NCBI Taxonomy" id="62062"/>
    <lineage>
        <taxon>Eukaryota</taxon>
        <taxon>Metazoa</taxon>
        <taxon>Chordata</taxon>
        <taxon>Craniata</taxon>
        <taxon>Vertebrata</taxon>
        <taxon>Euteleostomi</taxon>
        <taxon>Actinopterygii</taxon>
        <taxon>Neopterygii</taxon>
        <taxon>Teleostei</taxon>
        <taxon>Protacanthopterygii</taxon>
        <taxon>Salmoniformes</taxon>
        <taxon>Salmonidae</taxon>
        <taxon>Salmoninae</taxon>
        <taxon>Hucho</taxon>
    </lineage>
</organism>
<reference evidence="1" key="3">
    <citation type="submission" date="2025-09" db="UniProtKB">
        <authorList>
            <consortium name="Ensembl"/>
        </authorList>
    </citation>
    <scope>IDENTIFICATION</scope>
</reference>
<name>A0A4W5JME9_9TELE</name>
<accession>A0A4W5JME9</accession>
<evidence type="ECO:0000313" key="2">
    <source>
        <dbReference type="Proteomes" id="UP000314982"/>
    </source>
</evidence>
<dbReference type="PANTHER" id="PTHR43881:SF1">
    <property type="entry name" value="GAMMA-GLUTAMYLTRANSPEPTIDASE (AFU_ORTHOLOGUE AFUA_4G13580)"/>
    <property type="match status" value="1"/>
</dbReference>
<dbReference type="STRING" id="62062.ENSHHUP00000000859"/>
<dbReference type="Ensembl" id="ENSHHUT00000000883.1">
    <property type="protein sequence ID" value="ENSHHUP00000000859.1"/>
    <property type="gene ID" value="ENSHHUG00000000603.1"/>
</dbReference>
<sequence>MQPDLSFTSRRSAVVCLHGCVASSQPLASNIGLDILKRGGNAADAAVAVAAALAVTEPCSSGIGGDSFCLFYDTSTGQVRGLNGSGRAPRAQTVDLLEKYGYSESNPIPSFHALNATVPGAAACWCDTVRLFGSQKVKYDVWLFYYSSRGTIMFYSLVFYRIRNSILFLFYSVSDAVRPLML</sequence>
<keyword evidence="2" id="KW-1185">Reference proteome</keyword>
<dbReference type="PRINTS" id="PR01210">
    <property type="entry name" value="GGTRANSPTASE"/>
</dbReference>
<proteinExistence type="predicted"/>
<dbReference type="InterPro" id="IPR029055">
    <property type="entry name" value="Ntn_hydrolases_N"/>
</dbReference>
<dbReference type="Pfam" id="PF01019">
    <property type="entry name" value="G_glu_transpept"/>
    <property type="match status" value="1"/>
</dbReference>
<dbReference type="PANTHER" id="PTHR43881">
    <property type="entry name" value="GAMMA-GLUTAMYLTRANSPEPTIDASE (AFU_ORTHOLOGUE AFUA_4G13580)"/>
    <property type="match status" value="1"/>
</dbReference>
<dbReference type="AlphaFoldDB" id="A0A4W5JME9"/>
<dbReference type="GeneTree" id="ENSGT00940000165445"/>